<evidence type="ECO:0000256" key="6">
    <source>
        <dbReference type="ARBA" id="ARBA00023004"/>
    </source>
</evidence>
<dbReference type="GO" id="GO:0005524">
    <property type="term" value="F:ATP binding"/>
    <property type="evidence" value="ECO:0007669"/>
    <property type="project" value="UniProtKB-KW"/>
</dbReference>
<keyword evidence="2" id="KW-1003">Cell membrane</keyword>
<evidence type="ECO:0000313" key="10">
    <source>
        <dbReference type="EMBL" id="VEB42251.1"/>
    </source>
</evidence>
<reference evidence="10 11" key="1">
    <citation type="submission" date="2018-12" db="EMBL/GenBank/DDBJ databases">
        <authorList>
            <consortium name="Pathogen Informatics"/>
        </authorList>
    </citation>
    <scope>NUCLEOTIDE SEQUENCE [LARGE SCALE GENOMIC DNA]</scope>
    <source>
        <strain evidence="10 11">NCTC9695</strain>
    </source>
</reference>
<dbReference type="InterPro" id="IPR003439">
    <property type="entry name" value="ABC_transporter-like_ATP-bd"/>
</dbReference>
<dbReference type="PANTHER" id="PTHR42781">
    <property type="entry name" value="SPERMIDINE/PUTRESCINE IMPORT ATP-BINDING PROTEIN POTA"/>
    <property type="match status" value="1"/>
</dbReference>
<evidence type="ECO:0000313" key="11">
    <source>
        <dbReference type="Proteomes" id="UP000275777"/>
    </source>
</evidence>
<keyword evidence="4" id="KW-0547">Nucleotide-binding</keyword>
<dbReference type="Pfam" id="PF08402">
    <property type="entry name" value="TOBE_2"/>
    <property type="match status" value="1"/>
</dbReference>
<dbReference type="InterPro" id="IPR050093">
    <property type="entry name" value="ABC_SmlMolc_Importer"/>
</dbReference>
<keyword evidence="6" id="KW-0408">Iron</keyword>
<dbReference type="GO" id="GO:0015408">
    <property type="term" value="F:ABC-type ferric iron transporter activity"/>
    <property type="evidence" value="ECO:0007669"/>
    <property type="project" value="InterPro"/>
</dbReference>
<dbReference type="FunFam" id="3.40.50.300:FF:000425">
    <property type="entry name" value="Probable ABC transporter, ATP-binding subunit"/>
    <property type="match status" value="1"/>
</dbReference>
<keyword evidence="7" id="KW-0406">Ion transport</keyword>
<dbReference type="PROSITE" id="PS50893">
    <property type="entry name" value="ABC_TRANSPORTER_2"/>
    <property type="match status" value="1"/>
</dbReference>
<dbReference type="Gene3D" id="3.40.50.300">
    <property type="entry name" value="P-loop containing nucleotide triphosphate hydrolases"/>
    <property type="match status" value="1"/>
</dbReference>
<keyword evidence="5 10" id="KW-0067">ATP-binding</keyword>
<evidence type="ECO:0000256" key="4">
    <source>
        <dbReference type="ARBA" id="ARBA00022741"/>
    </source>
</evidence>
<sequence length="360" mass="38805">MDKTLEFDAVSLAFAGRPVLDGMSFALEAGEIACLLGGSGCGKTTALRCIAGFETPSAGRIRLEGETVFGVGAALPAHRRRVGMVFQDHALFPHLTVAANVAFGLSALRRAERKARVAETLRLVGLEEEAARYPHQLSGGQQQRVALARALAPRPRLLLLDEPFSNLDAELRERLAREVRAILQSQGISALMVTHDQHEAFAVADRVACCTRAAAAVGYAGRALPPPGQSLRGRLHRPGCIPAGRVSGRAVMLETGELRPRTSWASPTAPRWRCCCARRGAAGAGQPLRARVVDRVLRGTVSHYALELLSGRRLLAELGHGQPLQVGTWWASGCSLGRCWLSPGVRLRRRPGRRPPTGRR</sequence>
<dbReference type="Proteomes" id="UP000275777">
    <property type="component" value="Chromosome"/>
</dbReference>
<proteinExistence type="predicted"/>
<dbReference type="AlphaFoldDB" id="A0A447TBJ0"/>
<dbReference type="EMBL" id="LR134182">
    <property type="protein sequence ID" value="VEB42251.1"/>
    <property type="molecule type" value="Genomic_DNA"/>
</dbReference>
<feature type="domain" description="ABC transporter" evidence="9">
    <location>
        <begin position="5"/>
        <end position="237"/>
    </location>
</feature>
<dbReference type="PANTHER" id="PTHR42781:SF4">
    <property type="entry name" value="SPERMIDINE_PUTRESCINE IMPORT ATP-BINDING PROTEIN POTA"/>
    <property type="match status" value="1"/>
</dbReference>
<evidence type="ECO:0000256" key="7">
    <source>
        <dbReference type="ARBA" id="ARBA00023065"/>
    </source>
</evidence>
<dbReference type="GO" id="GO:0016020">
    <property type="term" value="C:membrane"/>
    <property type="evidence" value="ECO:0007669"/>
    <property type="project" value="InterPro"/>
</dbReference>
<dbReference type="InterPro" id="IPR017871">
    <property type="entry name" value="ABC_transporter-like_CS"/>
</dbReference>
<evidence type="ECO:0000256" key="3">
    <source>
        <dbReference type="ARBA" id="ARBA00022496"/>
    </source>
</evidence>
<dbReference type="SUPFAM" id="SSF52540">
    <property type="entry name" value="P-loop containing nucleoside triphosphate hydrolases"/>
    <property type="match status" value="1"/>
</dbReference>
<evidence type="ECO:0000256" key="2">
    <source>
        <dbReference type="ARBA" id="ARBA00022475"/>
    </source>
</evidence>
<dbReference type="InterPro" id="IPR003593">
    <property type="entry name" value="AAA+_ATPase"/>
</dbReference>
<dbReference type="GO" id="GO:0016887">
    <property type="term" value="F:ATP hydrolysis activity"/>
    <property type="evidence" value="ECO:0007669"/>
    <property type="project" value="InterPro"/>
</dbReference>
<dbReference type="InterPro" id="IPR027417">
    <property type="entry name" value="P-loop_NTPase"/>
</dbReference>
<dbReference type="EC" id="3.6.3.30" evidence="10"/>
<accession>A0A447TBJ0</accession>
<dbReference type="InterPro" id="IPR013611">
    <property type="entry name" value="Transp-assoc_OB_typ2"/>
</dbReference>
<keyword evidence="1" id="KW-0813">Transport</keyword>
<evidence type="ECO:0000256" key="8">
    <source>
        <dbReference type="ARBA" id="ARBA00023136"/>
    </source>
</evidence>
<gene>
    <name evidence="10" type="primary">fbpC</name>
    <name evidence="10" type="ORF">NCTC9695_02694</name>
</gene>
<dbReference type="SMART" id="SM00382">
    <property type="entry name" value="AAA"/>
    <property type="match status" value="1"/>
</dbReference>
<dbReference type="PROSITE" id="PS00211">
    <property type="entry name" value="ABC_TRANSPORTER_1"/>
    <property type="match status" value="1"/>
</dbReference>
<name>A0A447TBJ0_CHRVL</name>
<dbReference type="CDD" id="cd03259">
    <property type="entry name" value="ABC_Carb_Solutes_like"/>
    <property type="match status" value="1"/>
</dbReference>
<protein>
    <submittedName>
        <fullName evidence="10">Fe(3+) ions import ATP-binding protein FbpC</fullName>
        <ecNumber evidence="10">3.6.3.30</ecNumber>
    </submittedName>
</protein>
<keyword evidence="3" id="KW-0410">Iron transport</keyword>
<dbReference type="Pfam" id="PF00005">
    <property type="entry name" value="ABC_tran"/>
    <property type="match status" value="1"/>
</dbReference>
<evidence type="ECO:0000259" key="9">
    <source>
        <dbReference type="PROSITE" id="PS50893"/>
    </source>
</evidence>
<dbReference type="GO" id="GO:0015697">
    <property type="term" value="P:quaternary ammonium group transport"/>
    <property type="evidence" value="ECO:0007669"/>
    <property type="project" value="UniProtKB-ARBA"/>
</dbReference>
<keyword evidence="8" id="KW-0472">Membrane</keyword>
<dbReference type="InterPro" id="IPR015853">
    <property type="entry name" value="ABC_transpr_FbpC"/>
</dbReference>
<evidence type="ECO:0000256" key="5">
    <source>
        <dbReference type="ARBA" id="ARBA00022840"/>
    </source>
</evidence>
<evidence type="ECO:0000256" key="1">
    <source>
        <dbReference type="ARBA" id="ARBA00022448"/>
    </source>
</evidence>
<keyword evidence="10" id="KW-0378">Hydrolase</keyword>
<organism evidence="10 11">
    <name type="scientific">Chromobacterium violaceum</name>
    <dbReference type="NCBI Taxonomy" id="536"/>
    <lineage>
        <taxon>Bacteria</taxon>
        <taxon>Pseudomonadati</taxon>
        <taxon>Pseudomonadota</taxon>
        <taxon>Betaproteobacteria</taxon>
        <taxon>Neisseriales</taxon>
        <taxon>Chromobacteriaceae</taxon>
        <taxon>Chromobacterium</taxon>
    </lineage>
</organism>